<feature type="signal peptide" evidence="5">
    <location>
        <begin position="1"/>
        <end position="29"/>
    </location>
</feature>
<dbReference type="EMBL" id="LZEU01000001">
    <property type="protein sequence ID" value="MBC9252277.1"/>
    <property type="molecule type" value="Genomic_DNA"/>
</dbReference>
<evidence type="ECO:0000256" key="1">
    <source>
        <dbReference type="ARBA" id="ARBA00004339"/>
    </source>
</evidence>
<comment type="subcellular location">
    <subcellularLocation>
        <location evidence="1">Cell outer membrane</location>
        <topology evidence="1">Peripheral membrane protein</topology>
    </subcellularLocation>
</comment>
<dbReference type="Pfam" id="PF01464">
    <property type="entry name" value="SLT"/>
    <property type="match status" value="1"/>
</dbReference>
<dbReference type="Pfam" id="PF00497">
    <property type="entry name" value="SBP_bac_3"/>
    <property type="match status" value="1"/>
</dbReference>
<dbReference type="CDD" id="cd01009">
    <property type="entry name" value="PBP2_YfhD_N"/>
    <property type="match status" value="1"/>
</dbReference>
<dbReference type="InterPro" id="IPR008258">
    <property type="entry name" value="Transglycosylase_SLT_dom_1"/>
</dbReference>
<evidence type="ECO:0000313" key="7">
    <source>
        <dbReference type="EMBL" id="MBC9252277.1"/>
    </source>
</evidence>
<organism evidence="7 8">
    <name type="scientific">Aquipseudomonas alcaligenes</name>
    <name type="common">Pseudomonas alcaligenes</name>
    <dbReference type="NCBI Taxonomy" id="43263"/>
    <lineage>
        <taxon>Bacteria</taxon>
        <taxon>Pseudomonadati</taxon>
        <taxon>Pseudomonadota</taxon>
        <taxon>Gammaproteobacteria</taxon>
        <taxon>Pseudomonadales</taxon>
        <taxon>Pseudomonadaceae</taxon>
        <taxon>Aquipseudomonas</taxon>
    </lineage>
</organism>
<name>A0ABR7S5J5_AQUAC</name>
<keyword evidence="8" id="KW-1185">Reference proteome</keyword>
<gene>
    <name evidence="7" type="ORF">A9179_18560</name>
</gene>
<dbReference type="Gene3D" id="3.40.190.10">
    <property type="entry name" value="Periplasmic binding protein-like II"/>
    <property type="match status" value="2"/>
</dbReference>
<sequence length="505" mass="56076">MAWHRRSRLRKYWAWGLLFSLLAGGGAVAAVSAEVGGLPPAQLSAAEKSEVDAMVLPVPPAWIGDLDGMRASRTVRILVPYSKTFYMVDRGQQQGVAYEYGKAFEAWLNAKRPLGKKSQRWQVMFIPTARNELLPKLLAGYGDIAAGGLTQTTGRLQTVDFTDPVYSDVHEVFVTGQDSPKLTRIEDLAGQEVYVRPSSSYFEHLVELNQRFEAQGLAPLKIMPANENLETEDLLQMVNAGLFGITVADGHIAQLWQPLYSDLVIHDGFPLHKGGKLGWALRKNSPQLLAALNDFNKSHKIGSEFGNIMMRRYFKDSKRVRNAVSEAEMNKFNALVGLFEKHAGTYDFDHLMLMAQGFQESQLDQAARSQAGAVGVMQLLPSTAKEVGVSDIESSADRNIEAGSKYLRLISDTYLEDPEITPVNRLLLSFAGYNAGPGNLMKFRRLAEKSGLDPNIWFGNVEQGAARIVGRETVDYVGNIYKYYVVYKLAEQKMRERKAASAAKE</sequence>
<dbReference type="PANTHER" id="PTHR35936">
    <property type="entry name" value="MEMBRANE-BOUND LYTIC MUREIN TRANSGLYCOSYLASE F"/>
    <property type="match status" value="1"/>
</dbReference>
<dbReference type="SUPFAM" id="SSF53850">
    <property type="entry name" value="Periplasmic binding protein-like II"/>
    <property type="match status" value="1"/>
</dbReference>
<evidence type="ECO:0000256" key="4">
    <source>
        <dbReference type="ARBA" id="ARBA00023237"/>
    </source>
</evidence>
<proteinExistence type="inferred from homology"/>
<dbReference type="InterPro" id="IPR001638">
    <property type="entry name" value="Solute-binding_3/MltF_N"/>
</dbReference>
<dbReference type="Proteomes" id="UP000744555">
    <property type="component" value="Unassembled WGS sequence"/>
</dbReference>
<evidence type="ECO:0000256" key="2">
    <source>
        <dbReference type="ARBA" id="ARBA00010333"/>
    </source>
</evidence>
<keyword evidence="4" id="KW-0472">Membrane</keyword>
<comment type="similarity">
    <text evidence="2">Belongs to the bacterial solute-binding protein 3 family.</text>
</comment>
<dbReference type="SMART" id="SM00062">
    <property type="entry name" value="PBPb"/>
    <property type="match status" value="1"/>
</dbReference>
<comment type="caution">
    <text evidence="7">The sequence shown here is derived from an EMBL/GenBank/DDBJ whole genome shotgun (WGS) entry which is preliminary data.</text>
</comment>
<accession>A0ABR7S5J5</accession>
<evidence type="ECO:0000259" key="6">
    <source>
        <dbReference type="SMART" id="SM00062"/>
    </source>
</evidence>
<reference evidence="7 8" key="1">
    <citation type="submission" date="2016-06" db="EMBL/GenBank/DDBJ databases">
        <authorList>
            <person name="Ramos C."/>
            <person name="Pintado A."/>
            <person name="Crespo-Gomez J.I."/>
        </authorList>
    </citation>
    <scope>NUCLEOTIDE SEQUENCE [LARGE SCALE GENOMIC DNA]</scope>
    <source>
        <strain evidence="7 8">AVO110</strain>
    </source>
</reference>
<evidence type="ECO:0000256" key="3">
    <source>
        <dbReference type="ARBA" id="ARBA00022729"/>
    </source>
</evidence>
<feature type="chain" id="PRO_5045321286" evidence="5">
    <location>
        <begin position="30"/>
        <end position="505"/>
    </location>
</feature>
<keyword evidence="3 5" id="KW-0732">Signal</keyword>
<dbReference type="InterPro" id="IPR023346">
    <property type="entry name" value="Lysozyme-like_dom_sf"/>
</dbReference>
<dbReference type="Gene3D" id="1.10.530.10">
    <property type="match status" value="1"/>
</dbReference>
<evidence type="ECO:0000313" key="8">
    <source>
        <dbReference type="Proteomes" id="UP000744555"/>
    </source>
</evidence>
<evidence type="ECO:0000256" key="5">
    <source>
        <dbReference type="SAM" id="SignalP"/>
    </source>
</evidence>
<feature type="domain" description="Solute-binding protein family 3/N-terminal" evidence="6">
    <location>
        <begin position="74"/>
        <end position="317"/>
    </location>
</feature>
<dbReference type="CDD" id="cd13403">
    <property type="entry name" value="MLTF-like"/>
    <property type="match status" value="1"/>
</dbReference>
<keyword evidence="4" id="KW-0998">Cell outer membrane</keyword>
<protein>
    <submittedName>
        <fullName evidence="7">Lytic transglycosylase F</fullName>
    </submittedName>
</protein>
<dbReference type="SUPFAM" id="SSF53955">
    <property type="entry name" value="Lysozyme-like"/>
    <property type="match status" value="1"/>
</dbReference>